<accession>A0A5X4PE30</accession>
<organism evidence="1">
    <name type="scientific">Salmonella enterica subsp. enterica serovar Hull</name>
    <dbReference type="NCBI Taxonomy" id="1403564"/>
    <lineage>
        <taxon>Bacteria</taxon>
        <taxon>Pseudomonadati</taxon>
        <taxon>Pseudomonadota</taxon>
        <taxon>Gammaproteobacteria</taxon>
        <taxon>Enterobacterales</taxon>
        <taxon>Enterobacteriaceae</taxon>
        <taxon>Salmonella</taxon>
    </lineage>
</organism>
<comment type="caution">
    <text evidence="1">The sequence shown here is derived from an EMBL/GenBank/DDBJ whole genome shotgun (WGS) entry which is preliminary data.</text>
</comment>
<gene>
    <name evidence="1" type="ORF">EHB58_09485</name>
</gene>
<dbReference type="EMBL" id="AAHSMS010000010">
    <property type="protein sequence ID" value="EBZ8648444.1"/>
    <property type="molecule type" value="Genomic_DNA"/>
</dbReference>
<name>A0A5X4PE30_SALET</name>
<dbReference type="AlphaFoldDB" id="A0A5X4PE30"/>
<evidence type="ECO:0000313" key="1">
    <source>
        <dbReference type="EMBL" id="EBZ8648444.1"/>
    </source>
</evidence>
<proteinExistence type="predicted"/>
<reference evidence="1" key="1">
    <citation type="submission" date="2018-11" db="EMBL/GenBank/DDBJ databases">
        <authorList>
            <person name="Ashton P.M."/>
            <person name="Dallman T."/>
            <person name="Nair S."/>
            <person name="De Pinna E."/>
            <person name="Peters T."/>
            <person name="Grant K."/>
        </authorList>
    </citation>
    <scope>NUCLEOTIDE SEQUENCE</scope>
    <source>
        <strain evidence="1">638096</strain>
    </source>
</reference>
<sequence length="146" mass="16725">MKVCMGVIDMPYDYGDEPGKTTFEVAQDLEERYEIFAHFWDMHKDEIIQEAGEMLAYQLINHLRHKAQLPAMQMMGETGGIFHRFLEAEEMAGLTINGNKVPTWAAIHGVDSRLKDKYTGQRRPSFIDGGLFKSSFVAWIDYDAES</sequence>
<protein>
    <submittedName>
        <fullName evidence="1">Uncharacterized protein</fullName>
    </submittedName>
</protein>